<dbReference type="STRING" id="693986.MOC_5258"/>
<evidence type="ECO:0000313" key="3">
    <source>
        <dbReference type="Proteomes" id="UP000029492"/>
    </source>
</evidence>
<dbReference type="PANTHER" id="PTHR43685:SF11">
    <property type="entry name" value="GLYCOSYLTRANSFERASE TAGX-RELATED"/>
    <property type="match status" value="1"/>
</dbReference>
<gene>
    <name evidence="2" type="ORF">MOC_5258</name>
</gene>
<evidence type="ECO:0000259" key="1">
    <source>
        <dbReference type="Pfam" id="PF00535"/>
    </source>
</evidence>
<organism evidence="2 3">
    <name type="scientific">Methylobacterium oryzae CBMB20</name>
    <dbReference type="NCBI Taxonomy" id="693986"/>
    <lineage>
        <taxon>Bacteria</taxon>
        <taxon>Pseudomonadati</taxon>
        <taxon>Pseudomonadota</taxon>
        <taxon>Alphaproteobacteria</taxon>
        <taxon>Hyphomicrobiales</taxon>
        <taxon>Methylobacteriaceae</taxon>
        <taxon>Methylobacterium</taxon>
    </lineage>
</organism>
<reference evidence="2 3" key="1">
    <citation type="journal article" date="2014" name="PLoS ONE">
        <title>Genome Information of Methylobacterium oryzae, a Plant-Probiotic Methylotroph in the Phyllosphere.</title>
        <authorList>
            <person name="Kwak M.J."/>
            <person name="Jeong H."/>
            <person name="Madhaiyan M."/>
            <person name="Lee Y."/>
            <person name="Sa T.M."/>
            <person name="Oh T.K."/>
            <person name="Kim J.F."/>
        </authorList>
    </citation>
    <scope>NUCLEOTIDE SEQUENCE [LARGE SCALE GENOMIC DNA]</scope>
    <source>
        <strain evidence="2 3">CBMB20</strain>
    </source>
</reference>
<keyword evidence="2" id="KW-0808">Transferase</keyword>
<dbReference type="SUPFAM" id="SSF53448">
    <property type="entry name" value="Nucleotide-diphospho-sugar transferases"/>
    <property type="match status" value="1"/>
</dbReference>
<dbReference type="CDD" id="cd00761">
    <property type="entry name" value="Glyco_tranf_GTA_type"/>
    <property type="match status" value="1"/>
</dbReference>
<dbReference type="AlphaFoldDB" id="A0A089P4Q4"/>
<dbReference type="GO" id="GO:0016740">
    <property type="term" value="F:transferase activity"/>
    <property type="evidence" value="ECO:0007669"/>
    <property type="project" value="UniProtKB-KW"/>
</dbReference>
<name>A0A089P4Q4_9HYPH</name>
<dbReference type="InterPro" id="IPR001173">
    <property type="entry name" value="Glyco_trans_2-like"/>
</dbReference>
<dbReference type="Gene3D" id="3.90.550.10">
    <property type="entry name" value="Spore Coat Polysaccharide Biosynthesis Protein SpsA, Chain A"/>
    <property type="match status" value="1"/>
</dbReference>
<dbReference type="Proteomes" id="UP000029492">
    <property type="component" value="Chromosome"/>
</dbReference>
<feature type="domain" description="Glycosyltransferase 2-like" evidence="1">
    <location>
        <begin position="6"/>
        <end position="129"/>
    </location>
</feature>
<protein>
    <submittedName>
        <fullName evidence="2">Glycosyl transferase family protein</fullName>
    </submittedName>
</protein>
<dbReference type="HOGENOM" id="CLU_025996_0_2_5"/>
<dbReference type="RefSeq" id="WP_052083706.1">
    <property type="nucleotide sequence ID" value="NZ_CP003811.1"/>
</dbReference>
<keyword evidence="3" id="KW-1185">Reference proteome</keyword>
<evidence type="ECO:0000313" key="2">
    <source>
        <dbReference type="EMBL" id="AIQ93013.1"/>
    </source>
</evidence>
<dbReference type="InterPro" id="IPR050834">
    <property type="entry name" value="Glycosyltransf_2"/>
</dbReference>
<dbReference type="KEGG" id="mor:MOC_5258"/>
<dbReference type="EMBL" id="CP003811">
    <property type="protein sequence ID" value="AIQ93013.1"/>
    <property type="molecule type" value="Genomic_DNA"/>
</dbReference>
<dbReference type="eggNOG" id="COG1216">
    <property type="taxonomic scope" value="Bacteria"/>
</dbReference>
<dbReference type="PANTHER" id="PTHR43685">
    <property type="entry name" value="GLYCOSYLTRANSFERASE"/>
    <property type="match status" value="1"/>
</dbReference>
<dbReference type="InterPro" id="IPR029044">
    <property type="entry name" value="Nucleotide-diphossugar_trans"/>
</dbReference>
<sequence length="349" mass="39892">MSTVDVVVPCYNYGRYLRACVDSILTQRDVDVRILIIDDMSNDSSEEVGRALAREDARVTYRRHTVNQGHIKTFNEGIIDWATADYTLLLSADDMLTPGALARAAQALNRHPEAGLVCGMAVSQAGDVEPVAVADASDPECRLVPGRTFIKRFCDFGNQFASPVVIVRTSVQHRLGGYNPKMRHTSDMEMWMRFACHGPVVILNAKQAYYRWHNQNMSSHYYAQAISDRREQMETCRVILQEQGDRIPELQGWVAAMQRRIGRELLITASNSFTLHHDDDWKEILAAAAEFDPQLLLRRDWWKLALKRVIGRSALHTFRRQLHRSNGRSIRECRLDWTNHGEVTGWWPA</sequence>
<proteinExistence type="predicted"/>
<dbReference type="Pfam" id="PF00535">
    <property type="entry name" value="Glycos_transf_2"/>
    <property type="match status" value="1"/>
</dbReference>
<accession>A0A089P4Q4</accession>